<evidence type="ECO:0000313" key="3">
    <source>
        <dbReference type="Proteomes" id="UP000673691"/>
    </source>
</evidence>
<reference evidence="2 3" key="1">
    <citation type="journal article" name="Sci. Rep.">
        <title>Genome-scale phylogenetic analyses confirm Olpidium as the closest living zoosporic fungus to the non-flagellated, terrestrial fungi.</title>
        <authorList>
            <person name="Chang Y."/>
            <person name="Rochon D."/>
            <person name="Sekimoto S."/>
            <person name="Wang Y."/>
            <person name="Chovatia M."/>
            <person name="Sandor L."/>
            <person name="Salamov A."/>
            <person name="Grigoriev I.V."/>
            <person name="Stajich J.E."/>
            <person name="Spatafora J.W."/>
        </authorList>
    </citation>
    <scope>NUCLEOTIDE SEQUENCE [LARGE SCALE GENOMIC DNA]</scope>
    <source>
        <strain evidence="2">S191</strain>
    </source>
</reference>
<gene>
    <name evidence="2" type="ORF">BJ554DRAFT_2008</name>
</gene>
<dbReference type="EMBL" id="JAEFCI010009334">
    <property type="protein sequence ID" value="KAG5457873.1"/>
    <property type="molecule type" value="Genomic_DNA"/>
</dbReference>
<organism evidence="2 3">
    <name type="scientific">Olpidium bornovanus</name>
    <dbReference type="NCBI Taxonomy" id="278681"/>
    <lineage>
        <taxon>Eukaryota</taxon>
        <taxon>Fungi</taxon>
        <taxon>Fungi incertae sedis</taxon>
        <taxon>Olpidiomycota</taxon>
        <taxon>Olpidiomycotina</taxon>
        <taxon>Olpidiomycetes</taxon>
        <taxon>Olpidiales</taxon>
        <taxon>Olpidiaceae</taxon>
        <taxon>Olpidium</taxon>
    </lineage>
</organism>
<protein>
    <submittedName>
        <fullName evidence="2">Uncharacterized protein</fullName>
    </submittedName>
</protein>
<feature type="compositionally biased region" description="Acidic residues" evidence="1">
    <location>
        <begin position="38"/>
        <end position="49"/>
    </location>
</feature>
<accession>A0A8H7ZQN2</accession>
<comment type="caution">
    <text evidence="2">The sequence shown here is derived from an EMBL/GenBank/DDBJ whole genome shotgun (WGS) entry which is preliminary data.</text>
</comment>
<keyword evidence="3" id="KW-1185">Reference proteome</keyword>
<feature type="compositionally biased region" description="Basic and acidic residues" evidence="1">
    <location>
        <begin position="122"/>
        <end position="132"/>
    </location>
</feature>
<name>A0A8H7ZQN2_9FUNG</name>
<dbReference type="Proteomes" id="UP000673691">
    <property type="component" value="Unassembled WGS sequence"/>
</dbReference>
<proteinExistence type="predicted"/>
<dbReference type="AlphaFoldDB" id="A0A8H7ZQN2"/>
<evidence type="ECO:0000313" key="2">
    <source>
        <dbReference type="EMBL" id="KAG5457873.1"/>
    </source>
</evidence>
<feature type="compositionally biased region" description="Basic and acidic residues" evidence="1">
    <location>
        <begin position="57"/>
        <end position="78"/>
    </location>
</feature>
<evidence type="ECO:0000256" key="1">
    <source>
        <dbReference type="SAM" id="MobiDB-lite"/>
    </source>
</evidence>
<feature type="compositionally biased region" description="Basic and acidic residues" evidence="1">
    <location>
        <begin position="88"/>
        <end position="114"/>
    </location>
</feature>
<feature type="region of interest" description="Disordered" evidence="1">
    <location>
        <begin position="1"/>
        <end position="132"/>
    </location>
</feature>
<sequence>MSSPRSSAPVCHHPTPQHAPEDVDESDRLDQDARDGPPEENEGDAEEEAGGPRRPVLPREDRGRPGDADQERQAREEEGVSQGQQPAVKEEEHAQEHEKQARGHEARADLCSPRERKRVRVRERERPFFFTP</sequence>
<feature type="compositionally biased region" description="Basic and acidic residues" evidence="1">
    <location>
        <begin position="26"/>
        <end position="37"/>
    </location>
</feature>